<dbReference type="InterPro" id="IPR025705">
    <property type="entry name" value="Beta_hexosaminidase_sua/sub"/>
</dbReference>
<proteinExistence type="inferred from homology"/>
<dbReference type="InterPro" id="IPR015883">
    <property type="entry name" value="Glyco_hydro_20_cat"/>
</dbReference>
<dbReference type="KEGG" id="dva:DAD186_19020"/>
<dbReference type="GO" id="GO:0016020">
    <property type="term" value="C:membrane"/>
    <property type="evidence" value="ECO:0007669"/>
    <property type="project" value="TreeGrafter"/>
</dbReference>
<comment type="similarity">
    <text evidence="2">Belongs to the glycosyl hydrolase 20 family.</text>
</comment>
<evidence type="ECO:0000256" key="3">
    <source>
        <dbReference type="ARBA" id="ARBA00012663"/>
    </source>
</evidence>
<evidence type="ECO:0000256" key="2">
    <source>
        <dbReference type="ARBA" id="ARBA00006285"/>
    </source>
</evidence>
<feature type="domain" description="Glycoside hydrolase family 20 catalytic" evidence="5">
    <location>
        <begin position="122"/>
        <end position="465"/>
    </location>
</feature>
<dbReference type="EMBL" id="CP012117">
    <property type="protein sequence ID" value="ANP28452.1"/>
    <property type="molecule type" value="Genomic_DNA"/>
</dbReference>
<dbReference type="Gene3D" id="3.20.20.80">
    <property type="entry name" value="Glycosidases"/>
    <property type="match status" value="1"/>
</dbReference>
<name>A0A1B0ZKR0_9MICO</name>
<keyword evidence="4 6" id="KW-0378">Hydrolase</keyword>
<dbReference type="GO" id="GO:0004563">
    <property type="term" value="F:beta-N-acetylhexosaminidase activity"/>
    <property type="evidence" value="ECO:0007669"/>
    <property type="project" value="UniProtKB-EC"/>
</dbReference>
<dbReference type="STRING" id="1630135.DAD186_19020"/>
<comment type="catalytic activity">
    <reaction evidence="1">
        <text>Hydrolysis of terminal non-reducing N-acetyl-D-hexosamine residues in N-acetyl-beta-D-hexosaminides.</text>
        <dbReference type="EC" id="3.2.1.52"/>
    </reaction>
</comment>
<dbReference type="Gene3D" id="3.30.379.10">
    <property type="entry name" value="Chitobiase/beta-hexosaminidase domain 2-like"/>
    <property type="match status" value="1"/>
</dbReference>
<dbReference type="PATRIC" id="fig|1630135.4.peg.1899"/>
<keyword evidence="6" id="KW-0326">Glycosidase</keyword>
<evidence type="ECO:0000313" key="6">
    <source>
        <dbReference type="EMBL" id="ANP28452.1"/>
    </source>
</evidence>
<dbReference type="EC" id="3.2.1.52" evidence="3"/>
<dbReference type="PANTHER" id="PTHR22600:SF57">
    <property type="entry name" value="BETA-N-ACETYLHEXOSAMINIDASE"/>
    <property type="match status" value="1"/>
</dbReference>
<accession>A0A1B0ZKR0</accession>
<protein>
    <recommendedName>
        <fullName evidence="3">beta-N-acetylhexosaminidase</fullName>
        <ecNumber evidence="3">3.2.1.52</ecNumber>
    </recommendedName>
</protein>
<reference evidence="6 7" key="1">
    <citation type="submission" date="2015-06" db="EMBL/GenBank/DDBJ databases">
        <title>Investigation of pathophysiology for high-risk pregnancy and development of treatment modality based on it.</title>
        <authorList>
            <person name="Kim B.-C."/>
            <person name="Lim S."/>
        </authorList>
    </citation>
    <scope>NUCLEOTIDE SEQUENCE [LARGE SCALE GENOMIC DNA]</scope>
    <source>
        <strain evidence="6 7">AD1-86</strain>
    </source>
</reference>
<evidence type="ECO:0000256" key="1">
    <source>
        <dbReference type="ARBA" id="ARBA00001231"/>
    </source>
</evidence>
<dbReference type="PANTHER" id="PTHR22600">
    <property type="entry name" value="BETA-HEXOSAMINIDASE"/>
    <property type="match status" value="1"/>
</dbReference>
<dbReference type="GO" id="GO:0005975">
    <property type="term" value="P:carbohydrate metabolic process"/>
    <property type="evidence" value="ECO:0007669"/>
    <property type="project" value="InterPro"/>
</dbReference>
<evidence type="ECO:0000313" key="7">
    <source>
        <dbReference type="Proteomes" id="UP000092596"/>
    </source>
</evidence>
<dbReference type="GO" id="GO:0030203">
    <property type="term" value="P:glycosaminoglycan metabolic process"/>
    <property type="evidence" value="ECO:0007669"/>
    <property type="project" value="TreeGrafter"/>
</dbReference>
<organism evidence="6 7">
    <name type="scientific">Dermabacter vaginalis</name>
    <dbReference type="NCBI Taxonomy" id="1630135"/>
    <lineage>
        <taxon>Bacteria</taxon>
        <taxon>Bacillati</taxon>
        <taxon>Actinomycetota</taxon>
        <taxon>Actinomycetes</taxon>
        <taxon>Micrococcales</taxon>
        <taxon>Dermabacteraceae</taxon>
        <taxon>Dermabacter</taxon>
    </lineage>
</organism>
<dbReference type="PRINTS" id="PR00738">
    <property type="entry name" value="GLHYDRLASE20"/>
</dbReference>
<dbReference type="Pfam" id="PF00728">
    <property type="entry name" value="Glyco_hydro_20"/>
    <property type="match status" value="1"/>
</dbReference>
<dbReference type="RefSeq" id="WP_065248438.1">
    <property type="nucleotide sequence ID" value="NZ_CP012117.1"/>
</dbReference>
<dbReference type="CDD" id="cd06563">
    <property type="entry name" value="GH20_chitobiase-like"/>
    <property type="match status" value="1"/>
</dbReference>
<evidence type="ECO:0000256" key="4">
    <source>
        <dbReference type="ARBA" id="ARBA00022801"/>
    </source>
</evidence>
<sequence length="496" mass="54571">MSTNPELNTAPLPLIPEPVSVRFGNTPAEDWVTSDPFGEVTVGVNKDLPRTDFSITIHKKGASITAGSEAALADGRNAFAQIVHLSAVRSQLAAAATVTTEQPSDPTYRIPALTLNDSPKHAWRGLLVDPARHFLPVEDLKRLITVMAVYRLNVLHLNLTDDQGWRFEVSGYPRLTEVGAWRERTVEGTPQFEGEDTFAEDRHGGFYTQDELRELVQYARSRGVTLVPGVNLPGHAQAAIAAYPNLGNFPERQLLVRETWGVSDHVLGTSEASFQFVRDVLEQVAEIFDSPFVHVGGEDAPLTEWERSPEARTRREEWGYSRESEILGRFITFAGEVLRDKGKRLAVWDSAALVRIPDDAIVLAGGEPKGVKAATSRGFQTVAAPESVLGLDRVQSRNEPAGAHPVLSLEDVLKASPLPKKLSDEHGKLVLGIEATAFGQFIPTARHLEYMLFPRLVAVAQHAWGSSIDTEELHERLRAHEALLAHLGVESRKILD</sequence>
<dbReference type="InterPro" id="IPR017853">
    <property type="entry name" value="GH"/>
</dbReference>
<gene>
    <name evidence="6" type="ORF">DAD186_19020</name>
</gene>
<dbReference type="SUPFAM" id="SSF51445">
    <property type="entry name" value="(Trans)glycosidases"/>
    <property type="match status" value="1"/>
</dbReference>
<dbReference type="AlphaFoldDB" id="A0A1B0ZKR0"/>
<evidence type="ECO:0000259" key="5">
    <source>
        <dbReference type="Pfam" id="PF00728"/>
    </source>
</evidence>
<dbReference type="Proteomes" id="UP000092596">
    <property type="component" value="Chromosome"/>
</dbReference>
<dbReference type="InterPro" id="IPR029018">
    <property type="entry name" value="Hex-like_dom2"/>
</dbReference>